<dbReference type="Proteomes" id="UP000199135">
    <property type="component" value="Unassembled WGS sequence"/>
</dbReference>
<keyword evidence="4" id="KW-1185">Reference proteome</keyword>
<name>A0A1H6I1I5_9ACTN</name>
<evidence type="ECO:0000313" key="4">
    <source>
        <dbReference type="Proteomes" id="UP000199135"/>
    </source>
</evidence>
<dbReference type="Pfam" id="PF13204">
    <property type="entry name" value="Apiosidase"/>
    <property type="match status" value="1"/>
</dbReference>
<sequence>MCQRAVTWRATTIDLEAAHAYPDPVRDCRISVTFEHEGGARVVREAYWDGGATYRVSFAPTADGIWRWEVEAPADSGLRGREGRLFSAAYEGELGVFRHGFLRVGAGGRHFEHADGTPFFWLGDTHWEFAWGERWDESSHPGMASQFRGMVDRRVAQGFTVYQTNLRADLAGEGRFWRELDGARGPVPNVEFFADELDRRMAYVADAGLVNALGIAWGFNLGRGLTTVDNMCELARYVVARYGALPVVWTLAGEVAGYDDAARDELIAGWREVALEIERRDGYGQLATAHYTNERPFADYYFDEPWFDFALNQAGHGDYVVAEGDYRAWLARHEGKPLVEGEALYELCSSLEEMGPRKVDAAMVRRVAYMAIQCGCAGYTYGAQGIWDNAWEKGLPADPMARMVAQVFNRFGVTWDEAIDAPGAEQMGHLRRLCEDVGWWRMRPYGSGGSALLGRHRPLVTVAPDGREVVAYYASNVRKRLSVEGVEPGAWEARWFDPREGRYGEPFSLEAVDGVLELPERPDMEDWALVARARG</sequence>
<dbReference type="EMBL" id="FNWT01000002">
    <property type="protein sequence ID" value="SEH42328.1"/>
    <property type="molecule type" value="Genomic_DNA"/>
</dbReference>
<dbReference type="InterPro" id="IPR013783">
    <property type="entry name" value="Ig-like_fold"/>
</dbReference>
<gene>
    <name evidence="3" type="ORF">SAMN05216447_10278</name>
</gene>
<evidence type="ECO:0000259" key="1">
    <source>
        <dbReference type="Pfam" id="PF13204"/>
    </source>
</evidence>
<protein>
    <recommendedName>
        <fullName evidence="5">DUF4038 domain-containing protein</fullName>
    </recommendedName>
</protein>
<evidence type="ECO:0000259" key="2">
    <source>
        <dbReference type="Pfam" id="PF16586"/>
    </source>
</evidence>
<comment type="caution">
    <text evidence="3">The sequence shown here is derived from an EMBL/GenBank/DDBJ whole genome shotgun (WGS) entry which is preliminary data.</text>
</comment>
<dbReference type="InterPro" id="IPR032260">
    <property type="entry name" value="DUF5060"/>
</dbReference>
<proteinExistence type="predicted"/>
<evidence type="ECO:0000313" key="3">
    <source>
        <dbReference type="EMBL" id="SEH42328.1"/>
    </source>
</evidence>
<organism evidence="3 4">
    <name type="scientific">Parafannyhessea umbonata</name>
    <dbReference type="NCBI Taxonomy" id="604330"/>
    <lineage>
        <taxon>Bacteria</taxon>
        <taxon>Bacillati</taxon>
        <taxon>Actinomycetota</taxon>
        <taxon>Coriobacteriia</taxon>
        <taxon>Coriobacteriales</taxon>
        <taxon>Atopobiaceae</taxon>
        <taxon>Parafannyhessea</taxon>
    </lineage>
</organism>
<feature type="domain" description="Apiosidase-like catalytic" evidence="1">
    <location>
        <begin position="107"/>
        <end position="440"/>
    </location>
</feature>
<feature type="domain" description="DUF5060" evidence="2">
    <location>
        <begin position="7"/>
        <end position="71"/>
    </location>
</feature>
<accession>A0A1H6I1I5</accession>
<dbReference type="PANTHER" id="PTHR37836">
    <property type="entry name" value="LMO1036 PROTEIN"/>
    <property type="match status" value="1"/>
</dbReference>
<reference evidence="3 4" key="1">
    <citation type="submission" date="2016-10" db="EMBL/GenBank/DDBJ databases">
        <authorList>
            <person name="Varghese N."/>
            <person name="Submissions S."/>
        </authorList>
    </citation>
    <scope>NUCLEOTIDE SEQUENCE [LARGE SCALE GENOMIC DNA]</scope>
    <source>
        <strain evidence="3 4">WCP15</strain>
    </source>
</reference>
<dbReference type="Pfam" id="PF16586">
    <property type="entry name" value="DUF5060"/>
    <property type="match status" value="1"/>
</dbReference>
<dbReference type="Gene3D" id="2.60.40.10">
    <property type="entry name" value="Immunoglobulins"/>
    <property type="match status" value="1"/>
</dbReference>
<dbReference type="RefSeq" id="WP_078686966.1">
    <property type="nucleotide sequence ID" value="NZ_FNWT01000002.1"/>
</dbReference>
<dbReference type="PANTHER" id="PTHR37836:SF2">
    <property type="entry name" value="DUF4038 DOMAIN-CONTAINING PROTEIN"/>
    <property type="match status" value="1"/>
</dbReference>
<evidence type="ECO:0008006" key="5">
    <source>
        <dbReference type="Google" id="ProtNLM"/>
    </source>
</evidence>
<dbReference type="InterPro" id="IPR025277">
    <property type="entry name" value="Apiosidase-like_cat_dom"/>
</dbReference>
<dbReference type="Gene3D" id="3.20.20.80">
    <property type="entry name" value="Glycosidases"/>
    <property type="match status" value="1"/>
</dbReference>